<organism evidence="1 2">
    <name type="scientific">Staurois parvus</name>
    <dbReference type="NCBI Taxonomy" id="386267"/>
    <lineage>
        <taxon>Eukaryota</taxon>
        <taxon>Metazoa</taxon>
        <taxon>Chordata</taxon>
        <taxon>Craniata</taxon>
        <taxon>Vertebrata</taxon>
        <taxon>Euteleostomi</taxon>
        <taxon>Amphibia</taxon>
        <taxon>Batrachia</taxon>
        <taxon>Anura</taxon>
        <taxon>Neobatrachia</taxon>
        <taxon>Ranoidea</taxon>
        <taxon>Ranidae</taxon>
        <taxon>Staurois</taxon>
    </lineage>
</organism>
<sequence>MTEQGQHMQKRTLCRSRQLSAESITKDLQTLCGLQINTTIVCRQLNGKGFHGQAAASICIALTSSSVNGNHWIKWCKALCHWTLEQYLSDCIVPSVKF</sequence>
<comment type="caution">
    <text evidence="1">The sequence shown here is derived from an EMBL/GenBank/DDBJ whole genome shotgun (WGS) entry which is preliminary data.</text>
</comment>
<name>A0ABN9A5X8_9NEOB</name>
<dbReference type="Proteomes" id="UP001162483">
    <property type="component" value="Unassembled WGS sequence"/>
</dbReference>
<feature type="non-terminal residue" evidence="1">
    <location>
        <position position="98"/>
    </location>
</feature>
<evidence type="ECO:0000313" key="2">
    <source>
        <dbReference type="Proteomes" id="UP001162483"/>
    </source>
</evidence>
<evidence type="ECO:0000313" key="1">
    <source>
        <dbReference type="EMBL" id="CAI9531446.1"/>
    </source>
</evidence>
<proteinExistence type="predicted"/>
<reference evidence="1" key="1">
    <citation type="submission" date="2023-05" db="EMBL/GenBank/DDBJ databases">
        <authorList>
            <person name="Stuckert A."/>
        </authorList>
    </citation>
    <scope>NUCLEOTIDE SEQUENCE</scope>
</reference>
<keyword evidence="2" id="KW-1185">Reference proteome</keyword>
<dbReference type="EMBL" id="CATNWA010000002">
    <property type="protein sequence ID" value="CAI9531446.1"/>
    <property type="molecule type" value="Genomic_DNA"/>
</dbReference>
<accession>A0ABN9A5X8</accession>
<gene>
    <name evidence="1" type="ORF">SPARVUS_LOCUS2497</name>
</gene>
<protein>
    <submittedName>
        <fullName evidence="1">Uncharacterized protein</fullName>
    </submittedName>
</protein>